<feature type="domain" description="HTH gntR-type" evidence="5">
    <location>
        <begin position="64"/>
        <end position="131"/>
    </location>
</feature>
<dbReference type="Pfam" id="PF07729">
    <property type="entry name" value="FCD"/>
    <property type="match status" value="1"/>
</dbReference>
<proteinExistence type="predicted"/>
<dbReference type="PANTHER" id="PTHR43537:SF53">
    <property type="entry name" value="HTH-TYPE TRANSCRIPTIONAL REPRESSOR NANR"/>
    <property type="match status" value="1"/>
</dbReference>
<dbReference type="PROSITE" id="PS50949">
    <property type="entry name" value="HTH_GNTR"/>
    <property type="match status" value="1"/>
</dbReference>
<dbReference type="InterPro" id="IPR000524">
    <property type="entry name" value="Tscrpt_reg_HTH_GntR"/>
</dbReference>
<dbReference type="InterPro" id="IPR036390">
    <property type="entry name" value="WH_DNA-bd_sf"/>
</dbReference>
<dbReference type="Gene3D" id="1.20.120.530">
    <property type="entry name" value="GntR ligand-binding domain-like"/>
    <property type="match status" value="1"/>
</dbReference>
<organism evidence="6 7">
    <name type="scientific">Pandoraea captiosa</name>
    <dbReference type="NCBI Taxonomy" id="2508302"/>
    <lineage>
        <taxon>Bacteria</taxon>
        <taxon>Pseudomonadati</taxon>
        <taxon>Pseudomonadota</taxon>
        <taxon>Betaproteobacteria</taxon>
        <taxon>Burkholderiales</taxon>
        <taxon>Burkholderiaceae</taxon>
        <taxon>Pandoraea</taxon>
    </lineage>
</organism>
<dbReference type="Gene3D" id="1.10.10.10">
    <property type="entry name" value="Winged helix-like DNA-binding domain superfamily/Winged helix DNA-binding domain"/>
    <property type="match status" value="1"/>
</dbReference>
<evidence type="ECO:0000259" key="5">
    <source>
        <dbReference type="PROSITE" id="PS50949"/>
    </source>
</evidence>
<dbReference type="SUPFAM" id="SSF46785">
    <property type="entry name" value="Winged helix' DNA-binding domain"/>
    <property type="match status" value="1"/>
</dbReference>
<keyword evidence="3" id="KW-0804">Transcription</keyword>
<dbReference type="SUPFAM" id="SSF48008">
    <property type="entry name" value="GntR ligand-binding domain-like"/>
    <property type="match status" value="1"/>
</dbReference>
<feature type="compositionally biased region" description="Low complexity" evidence="4">
    <location>
        <begin position="16"/>
        <end position="27"/>
    </location>
</feature>
<dbReference type="InterPro" id="IPR008920">
    <property type="entry name" value="TF_FadR/GntR_C"/>
</dbReference>
<dbReference type="Proteomes" id="UP000414136">
    <property type="component" value="Unassembled WGS sequence"/>
</dbReference>
<dbReference type="GO" id="GO:0003700">
    <property type="term" value="F:DNA-binding transcription factor activity"/>
    <property type="evidence" value="ECO:0007669"/>
    <property type="project" value="InterPro"/>
</dbReference>
<feature type="compositionally biased region" description="Low complexity" evidence="4">
    <location>
        <begin position="34"/>
        <end position="54"/>
    </location>
</feature>
<sequence>MSRTAPPSPSPPPSPTAADTPQGAASRAARDTHAATAKSAASATSVTEATSTPAGDDAPGSAGQQIEARVYAAISQALLSGKLRPGMPLRERNLAQAFGCTRGAVRKVLARLGFEGKLVLEPNRGAFVPQPSLDDIRQTYRARRVLETGVIASVCGRLRDAQLAVLDAHVATEARSHADGTHERSIRLAGEFHLKLIGMADSAELDAFARQLVAKTELYKALYDPAEFMHCAPTEHAQLVSQLRDGKTQAAIALATAHLDELEARVLTRAAAAETPDFRAIFAEAFAGAAT</sequence>
<name>A0A5E4ZZS9_9BURK</name>
<keyword evidence="7" id="KW-1185">Reference proteome</keyword>
<dbReference type="Pfam" id="PF00392">
    <property type="entry name" value="GntR"/>
    <property type="match status" value="1"/>
</dbReference>
<dbReference type="PANTHER" id="PTHR43537">
    <property type="entry name" value="TRANSCRIPTIONAL REGULATOR, GNTR FAMILY"/>
    <property type="match status" value="1"/>
</dbReference>
<feature type="region of interest" description="Disordered" evidence="4">
    <location>
        <begin position="1"/>
        <end position="63"/>
    </location>
</feature>
<evidence type="ECO:0000313" key="6">
    <source>
        <dbReference type="EMBL" id="VVE66824.1"/>
    </source>
</evidence>
<evidence type="ECO:0000256" key="1">
    <source>
        <dbReference type="ARBA" id="ARBA00023015"/>
    </source>
</evidence>
<protein>
    <submittedName>
        <fullName evidence="6">GntR family transcriptional regulator</fullName>
    </submittedName>
</protein>
<evidence type="ECO:0000256" key="3">
    <source>
        <dbReference type="ARBA" id="ARBA00023163"/>
    </source>
</evidence>
<dbReference type="AlphaFoldDB" id="A0A5E4ZZS9"/>
<gene>
    <name evidence="6" type="ORF">PCA31118_02365</name>
</gene>
<keyword evidence="1" id="KW-0805">Transcription regulation</keyword>
<dbReference type="OrthoDB" id="5243844at2"/>
<dbReference type="InterPro" id="IPR011711">
    <property type="entry name" value="GntR_C"/>
</dbReference>
<evidence type="ECO:0000256" key="4">
    <source>
        <dbReference type="SAM" id="MobiDB-lite"/>
    </source>
</evidence>
<dbReference type="SMART" id="SM00345">
    <property type="entry name" value="HTH_GNTR"/>
    <property type="match status" value="1"/>
</dbReference>
<accession>A0A5E4ZZS9</accession>
<dbReference type="EMBL" id="CABPSQ010000003">
    <property type="protein sequence ID" value="VVE66824.1"/>
    <property type="molecule type" value="Genomic_DNA"/>
</dbReference>
<dbReference type="SMART" id="SM00895">
    <property type="entry name" value="FCD"/>
    <property type="match status" value="1"/>
</dbReference>
<dbReference type="GO" id="GO:0003677">
    <property type="term" value="F:DNA binding"/>
    <property type="evidence" value="ECO:0007669"/>
    <property type="project" value="UniProtKB-KW"/>
</dbReference>
<evidence type="ECO:0000313" key="7">
    <source>
        <dbReference type="Proteomes" id="UP000414136"/>
    </source>
</evidence>
<reference evidence="6 7" key="1">
    <citation type="submission" date="2019-08" db="EMBL/GenBank/DDBJ databases">
        <authorList>
            <person name="Peeters C."/>
        </authorList>
    </citation>
    <scope>NUCLEOTIDE SEQUENCE [LARGE SCALE GENOMIC DNA]</scope>
    <source>
        <strain evidence="6 7">LMG 31118</strain>
    </source>
</reference>
<evidence type="ECO:0000256" key="2">
    <source>
        <dbReference type="ARBA" id="ARBA00023125"/>
    </source>
</evidence>
<keyword evidence="2" id="KW-0238">DNA-binding</keyword>
<dbReference type="RefSeq" id="WP_150625402.1">
    <property type="nucleotide sequence ID" value="NZ_CABPSQ010000003.1"/>
</dbReference>
<feature type="compositionally biased region" description="Pro residues" evidence="4">
    <location>
        <begin position="1"/>
        <end position="15"/>
    </location>
</feature>
<dbReference type="InterPro" id="IPR036388">
    <property type="entry name" value="WH-like_DNA-bd_sf"/>
</dbReference>